<keyword evidence="7 10" id="KW-0249">Electron transport</keyword>
<name>A0AAE3VE28_9BACT</name>
<dbReference type="PANTHER" id="PTHR30578:SF0">
    <property type="entry name" value="ION-TRANSLOCATING OXIDOREDUCTASE COMPLEX SUBUNIT D"/>
    <property type="match status" value="1"/>
</dbReference>
<evidence type="ECO:0000256" key="7">
    <source>
        <dbReference type="ARBA" id="ARBA00022982"/>
    </source>
</evidence>
<keyword evidence="6 10" id="KW-1278">Translocase</keyword>
<organism evidence="11 12">
    <name type="scientific">Oligosphaera ethanolica</name>
    <dbReference type="NCBI Taxonomy" id="760260"/>
    <lineage>
        <taxon>Bacteria</taxon>
        <taxon>Pseudomonadati</taxon>
        <taxon>Lentisphaerota</taxon>
        <taxon>Oligosphaeria</taxon>
        <taxon>Oligosphaerales</taxon>
        <taxon>Oligosphaeraceae</taxon>
        <taxon>Oligosphaera</taxon>
    </lineage>
</organism>
<evidence type="ECO:0000256" key="9">
    <source>
        <dbReference type="ARBA" id="ARBA00023136"/>
    </source>
</evidence>
<evidence type="ECO:0000256" key="2">
    <source>
        <dbReference type="ARBA" id="ARBA00022553"/>
    </source>
</evidence>
<feature type="transmembrane region" description="Helical" evidence="10">
    <location>
        <begin position="134"/>
        <end position="153"/>
    </location>
</feature>
<dbReference type="AlphaFoldDB" id="A0AAE3VE28"/>
<keyword evidence="12" id="KW-1185">Reference proteome</keyword>
<evidence type="ECO:0000256" key="8">
    <source>
        <dbReference type="ARBA" id="ARBA00022989"/>
    </source>
</evidence>
<keyword evidence="8 10" id="KW-1133">Transmembrane helix</keyword>
<evidence type="ECO:0000256" key="6">
    <source>
        <dbReference type="ARBA" id="ARBA00022967"/>
    </source>
</evidence>
<dbReference type="Pfam" id="PF03116">
    <property type="entry name" value="NQR2_RnfD_RnfE"/>
    <property type="match status" value="1"/>
</dbReference>
<comment type="subunit">
    <text evidence="10">The complex is composed of six subunits: RnfA, RnfB, RnfC, RnfD, RnfE and RnfG.</text>
</comment>
<dbReference type="RefSeq" id="WP_307259922.1">
    <property type="nucleotide sequence ID" value="NZ_JAUSVL010000001.1"/>
</dbReference>
<keyword evidence="10" id="KW-1003">Cell membrane</keyword>
<keyword evidence="5 10" id="KW-0812">Transmembrane</keyword>
<evidence type="ECO:0000256" key="3">
    <source>
        <dbReference type="ARBA" id="ARBA00022630"/>
    </source>
</evidence>
<dbReference type="PANTHER" id="PTHR30578">
    <property type="entry name" value="ELECTRON TRANSPORT COMPLEX PROTEIN RNFD"/>
    <property type="match status" value="1"/>
</dbReference>
<comment type="subcellular location">
    <subcellularLocation>
        <location evidence="10">Cell membrane</location>
        <topology evidence="10">Multi-pass membrane protein</topology>
    </subcellularLocation>
</comment>
<dbReference type="GO" id="GO:0055085">
    <property type="term" value="P:transmembrane transport"/>
    <property type="evidence" value="ECO:0007669"/>
    <property type="project" value="InterPro"/>
</dbReference>
<feature type="modified residue" description="FMN phosphoryl threonine" evidence="10">
    <location>
        <position position="171"/>
    </location>
</feature>
<evidence type="ECO:0000313" key="11">
    <source>
        <dbReference type="EMBL" id="MDQ0288593.1"/>
    </source>
</evidence>
<dbReference type="GO" id="GO:0022900">
    <property type="term" value="P:electron transport chain"/>
    <property type="evidence" value="ECO:0007669"/>
    <property type="project" value="UniProtKB-UniRule"/>
</dbReference>
<feature type="transmembrane region" description="Helical" evidence="10">
    <location>
        <begin position="54"/>
        <end position="72"/>
    </location>
</feature>
<feature type="transmembrane region" description="Helical" evidence="10">
    <location>
        <begin position="102"/>
        <end position="122"/>
    </location>
</feature>
<proteinExistence type="inferred from homology"/>
<protein>
    <recommendedName>
        <fullName evidence="10">Ion-translocating oxidoreductase complex subunit D</fullName>
        <ecNumber evidence="10">7.-.-.-</ecNumber>
    </recommendedName>
    <alternativeName>
        <fullName evidence="10">Rnf electron transport complex subunit D</fullName>
    </alternativeName>
</protein>
<comment type="caution">
    <text evidence="11">The sequence shown here is derived from an EMBL/GenBank/DDBJ whole genome shotgun (WGS) entry which is preliminary data.</text>
</comment>
<feature type="transmembrane region" description="Helical" evidence="10">
    <location>
        <begin position="31"/>
        <end position="48"/>
    </location>
</feature>
<dbReference type="InterPro" id="IPR011303">
    <property type="entry name" value="RnfD_bac"/>
</dbReference>
<keyword evidence="2 10" id="KW-0597">Phosphoprotein</keyword>
<sequence length="337" mass="35348">MTETTVRLPDTTRLVVSSSPHFHEDASVRKIMLVVIAALAPACLAGVWTFGLRALWVLLVCTAACMLVEALCVKLQGRASTLPDGSAALTGLLLGMNLPVTTPTWMCVVGAVMAIGIGKMIYGGLGYNPFNPALVGRVALLMAFPTALTTWVAPLASPLQWAGVDSVTQATPLGTPWAGEQLFSTWELFIGRTGGSLGETCVPALLLGGVLLIALKIIRWQVPVCFIGTVAVITGIAHLAAPEQVAPPLLHIMSGGLILGAFFMATDMVTTPLGRMGAVIFGVGCGVITAVIRLWGSYPEGVSFSILIMNAFTPLIDRYTAGKPFGVISHPGREVKL</sequence>
<dbReference type="EC" id="7.-.-.-" evidence="10"/>
<comment type="cofactor">
    <cofactor evidence="10">
        <name>FMN</name>
        <dbReference type="ChEBI" id="CHEBI:58210"/>
    </cofactor>
</comment>
<dbReference type="HAMAP" id="MF_00462">
    <property type="entry name" value="RsxD_RnfD"/>
    <property type="match status" value="1"/>
</dbReference>
<dbReference type="EMBL" id="JAUSVL010000001">
    <property type="protein sequence ID" value="MDQ0288593.1"/>
    <property type="molecule type" value="Genomic_DNA"/>
</dbReference>
<feature type="transmembrane region" description="Helical" evidence="10">
    <location>
        <begin position="277"/>
        <end position="295"/>
    </location>
</feature>
<evidence type="ECO:0000256" key="1">
    <source>
        <dbReference type="ARBA" id="ARBA00022448"/>
    </source>
</evidence>
<feature type="transmembrane region" description="Helical" evidence="10">
    <location>
        <begin position="247"/>
        <end position="265"/>
    </location>
</feature>
<evidence type="ECO:0000256" key="10">
    <source>
        <dbReference type="HAMAP-Rule" id="MF_00462"/>
    </source>
</evidence>
<evidence type="ECO:0000256" key="4">
    <source>
        <dbReference type="ARBA" id="ARBA00022643"/>
    </source>
</evidence>
<keyword evidence="3 10" id="KW-0285">Flavoprotein</keyword>
<dbReference type="InterPro" id="IPR004338">
    <property type="entry name" value="NqrB/RnfD"/>
</dbReference>
<reference evidence="11" key="1">
    <citation type="submission" date="2023-07" db="EMBL/GenBank/DDBJ databases">
        <title>Genomic Encyclopedia of Type Strains, Phase IV (KMG-IV): sequencing the most valuable type-strain genomes for metagenomic binning, comparative biology and taxonomic classification.</title>
        <authorList>
            <person name="Goeker M."/>
        </authorList>
    </citation>
    <scope>NUCLEOTIDE SEQUENCE</scope>
    <source>
        <strain evidence="11">DSM 24202</strain>
    </source>
</reference>
<keyword evidence="1 10" id="KW-0813">Transport</keyword>
<evidence type="ECO:0000256" key="5">
    <source>
        <dbReference type="ARBA" id="ARBA00022692"/>
    </source>
</evidence>
<dbReference type="Proteomes" id="UP001238163">
    <property type="component" value="Unassembled WGS sequence"/>
</dbReference>
<dbReference type="GO" id="GO:0005886">
    <property type="term" value="C:plasma membrane"/>
    <property type="evidence" value="ECO:0007669"/>
    <property type="project" value="UniProtKB-SubCell"/>
</dbReference>
<evidence type="ECO:0000313" key="12">
    <source>
        <dbReference type="Proteomes" id="UP001238163"/>
    </source>
</evidence>
<feature type="transmembrane region" description="Helical" evidence="10">
    <location>
        <begin position="196"/>
        <end position="215"/>
    </location>
</feature>
<comment type="similarity">
    <text evidence="10">Belongs to the NqrB/RnfD family.</text>
</comment>
<dbReference type="NCBIfam" id="TIGR01946">
    <property type="entry name" value="rnfD"/>
    <property type="match status" value="1"/>
</dbReference>
<comment type="function">
    <text evidence="10">Part of a membrane-bound complex that couples electron transfer with translocation of ions across the membrane.</text>
</comment>
<feature type="transmembrane region" description="Helical" evidence="10">
    <location>
        <begin position="222"/>
        <end position="241"/>
    </location>
</feature>
<keyword evidence="4 10" id="KW-0288">FMN</keyword>
<accession>A0AAE3VE28</accession>
<keyword evidence="9 10" id="KW-0472">Membrane</keyword>
<gene>
    <name evidence="10" type="primary">rnfD</name>
    <name evidence="11" type="ORF">J3R75_000700</name>
</gene>